<dbReference type="OrthoDB" id="6344929at2759"/>
<proteinExistence type="predicted"/>
<dbReference type="EMBL" id="LRGB01000512">
    <property type="protein sequence ID" value="KZS18547.1"/>
    <property type="molecule type" value="Genomic_DNA"/>
</dbReference>
<reference evidence="1 2" key="1">
    <citation type="submission" date="2016-03" db="EMBL/GenBank/DDBJ databases">
        <title>EvidentialGene: Evidence-directed Construction of Genes on Genomes.</title>
        <authorList>
            <person name="Gilbert D.G."/>
            <person name="Choi J.-H."/>
            <person name="Mockaitis K."/>
            <person name="Colbourne J."/>
            <person name="Pfrender M."/>
        </authorList>
    </citation>
    <scope>NUCLEOTIDE SEQUENCE [LARGE SCALE GENOMIC DNA]</scope>
    <source>
        <strain evidence="1 2">Xinb3</strain>
        <tissue evidence="1">Complete organism</tissue>
    </source>
</reference>
<evidence type="ECO:0000313" key="1">
    <source>
        <dbReference type="EMBL" id="KZS18547.1"/>
    </source>
</evidence>
<dbReference type="Proteomes" id="UP000076858">
    <property type="component" value="Unassembled WGS sequence"/>
</dbReference>
<comment type="caution">
    <text evidence="1">The sequence shown here is derived from an EMBL/GenBank/DDBJ whole genome shotgun (WGS) entry which is preliminary data.</text>
</comment>
<gene>
    <name evidence="1" type="ORF">APZ42_015073</name>
</gene>
<organism evidence="1 2">
    <name type="scientific">Daphnia magna</name>
    <dbReference type="NCBI Taxonomy" id="35525"/>
    <lineage>
        <taxon>Eukaryota</taxon>
        <taxon>Metazoa</taxon>
        <taxon>Ecdysozoa</taxon>
        <taxon>Arthropoda</taxon>
        <taxon>Crustacea</taxon>
        <taxon>Branchiopoda</taxon>
        <taxon>Diplostraca</taxon>
        <taxon>Cladocera</taxon>
        <taxon>Anomopoda</taxon>
        <taxon>Daphniidae</taxon>
        <taxon>Daphnia</taxon>
    </lineage>
</organism>
<sequence>MSYEMPDLEGGDTFVPLEEGDASAVAQETEINAAEAGSVPPAEIQPNIPVEVEKRKKRVSLHWKRPKSHLYEYNYDYGSNYYKGMIDYLDERSSGCKPSPPKALNWAERALKTYSEKREAAARNKDKDQDAQLLHSIRNTVNSYTVHARTYTRKVTASLTY</sequence>
<evidence type="ECO:0000313" key="2">
    <source>
        <dbReference type="Proteomes" id="UP000076858"/>
    </source>
</evidence>
<keyword evidence="2" id="KW-1185">Reference proteome</keyword>
<dbReference type="STRING" id="35525.A0A162P5T5"/>
<protein>
    <submittedName>
        <fullName evidence="1">Flightin</fullName>
    </submittedName>
</protein>
<name>A0A162P5T5_9CRUS</name>
<accession>A0A162P5T5</accession>
<dbReference type="AlphaFoldDB" id="A0A162P5T5"/>